<keyword evidence="2" id="KW-1185">Reference proteome</keyword>
<name>A0ABT6F1S0_9SYNE</name>
<comment type="caution">
    <text evidence="1">The sequence shown here is derived from an EMBL/GenBank/DDBJ whole genome shotgun (WGS) entry which is preliminary data.</text>
</comment>
<protein>
    <submittedName>
        <fullName evidence="1">Uncharacterized protein</fullName>
    </submittedName>
</protein>
<dbReference type="Proteomes" id="UP001154265">
    <property type="component" value="Unassembled WGS sequence"/>
</dbReference>
<evidence type="ECO:0000313" key="2">
    <source>
        <dbReference type="Proteomes" id="UP001154265"/>
    </source>
</evidence>
<organism evidence="1 2">
    <name type="scientific">Candidatus Synechococcus calcipolaris G9</name>
    <dbReference type="NCBI Taxonomy" id="1497997"/>
    <lineage>
        <taxon>Bacteria</taxon>
        <taxon>Bacillati</taxon>
        <taxon>Cyanobacteriota</taxon>
        <taxon>Cyanophyceae</taxon>
        <taxon>Synechococcales</taxon>
        <taxon>Synechococcaceae</taxon>
        <taxon>Synechococcus</taxon>
    </lineage>
</organism>
<evidence type="ECO:0000313" key="1">
    <source>
        <dbReference type="EMBL" id="MDG2991784.1"/>
    </source>
</evidence>
<reference evidence="1" key="1">
    <citation type="journal article" date="2022" name="Genome Biol. Evol.">
        <title>A New Gene Family Diagnostic for Intracellular Biomineralization of Amorphous Ca Carbonates by Cyanobacteria.</title>
        <authorList>
            <person name="Benzerara K."/>
            <person name="Duprat E."/>
            <person name="Bitard-Feildel T."/>
            <person name="Caumes G."/>
            <person name="Cassier-Chauvat C."/>
            <person name="Chauvat F."/>
            <person name="Dezi M."/>
            <person name="Diop S.I."/>
            <person name="Gaschignard G."/>
            <person name="Gorgen S."/>
            <person name="Gugger M."/>
            <person name="Lopez-Garcia P."/>
            <person name="Millet M."/>
            <person name="Skouri-Panet F."/>
            <person name="Moreira D."/>
            <person name="Callebaut I."/>
        </authorList>
    </citation>
    <scope>NUCLEOTIDE SEQUENCE</scope>
    <source>
        <strain evidence="1">G9</strain>
    </source>
</reference>
<dbReference type="EMBL" id="JAKKUT010000005">
    <property type="protein sequence ID" value="MDG2991784.1"/>
    <property type="molecule type" value="Genomic_DNA"/>
</dbReference>
<dbReference type="RefSeq" id="WP_277867712.1">
    <property type="nucleotide sequence ID" value="NZ_JAKKUT010000005.1"/>
</dbReference>
<sequence>MELKDYQKHCINEIKVYLEHLAEFRAKYEKILAIDPEMAGDFTRKAWEKAKGGTTFQGAIYHDKKNGLREPLPNFCIKVPTGGGKTLLFRYRVSDRPKITIRFWA</sequence>
<gene>
    <name evidence="1" type="ORF">L3556_12710</name>
</gene>
<accession>A0ABT6F1S0</accession>
<reference evidence="1" key="2">
    <citation type="submission" date="2022-01" db="EMBL/GenBank/DDBJ databases">
        <authorList>
            <person name="Zivanovic Y."/>
            <person name="Moreira D."/>
            <person name="Lopez-Garcia P."/>
        </authorList>
    </citation>
    <scope>NUCLEOTIDE SEQUENCE</scope>
    <source>
        <strain evidence="1">G9</strain>
    </source>
</reference>
<proteinExistence type="predicted"/>